<gene>
    <name evidence="1" type="ORF">HHI36_003863</name>
</gene>
<keyword evidence="2" id="KW-1185">Reference proteome</keyword>
<dbReference type="Proteomes" id="UP001516400">
    <property type="component" value="Unassembled WGS sequence"/>
</dbReference>
<dbReference type="AlphaFoldDB" id="A0ABD2NPE9"/>
<comment type="caution">
    <text evidence="1">The sequence shown here is derived from an EMBL/GenBank/DDBJ whole genome shotgun (WGS) entry which is preliminary data.</text>
</comment>
<feature type="non-terminal residue" evidence="1">
    <location>
        <position position="1"/>
    </location>
</feature>
<reference evidence="1 2" key="1">
    <citation type="journal article" date="2021" name="BMC Biol.">
        <title>Horizontally acquired antibacterial genes associated with adaptive radiation of ladybird beetles.</title>
        <authorList>
            <person name="Li H.S."/>
            <person name="Tang X.F."/>
            <person name="Huang Y.H."/>
            <person name="Xu Z.Y."/>
            <person name="Chen M.L."/>
            <person name="Du X.Y."/>
            <person name="Qiu B.Y."/>
            <person name="Chen P.T."/>
            <person name="Zhang W."/>
            <person name="Slipinski A."/>
            <person name="Escalona H.E."/>
            <person name="Waterhouse R.M."/>
            <person name="Zwick A."/>
            <person name="Pang H."/>
        </authorList>
    </citation>
    <scope>NUCLEOTIDE SEQUENCE [LARGE SCALE GENOMIC DNA]</scope>
    <source>
        <strain evidence="1">SYSU2018</strain>
    </source>
</reference>
<evidence type="ECO:0000313" key="2">
    <source>
        <dbReference type="Proteomes" id="UP001516400"/>
    </source>
</evidence>
<accession>A0ABD2NPE9</accession>
<dbReference type="SUPFAM" id="SSF56219">
    <property type="entry name" value="DNase I-like"/>
    <property type="match status" value="1"/>
</dbReference>
<proteinExistence type="predicted"/>
<protein>
    <submittedName>
        <fullName evidence="1">Uncharacterized protein</fullName>
    </submittedName>
</protein>
<dbReference type="InterPro" id="IPR036691">
    <property type="entry name" value="Endo/exonu/phosph_ase_sf"/>
</dbReference>
<organism evidence="1 2">
    <name type="scientific">Cryptolaemus montrouzieri</name>
    <dbReference type="NCBI Taxonomy" id="559131"/>
    <lineage>
        <taxon>Eukaryota</taxon>
        <taxon>Metazoa</taxon>
        <taxon>Ecdysozoa</taxon>
        <taxon>Arthropoda</taxon>
        <taxon>Hexapoda</taxon>
        <taxon>Insecta</taxon>
        <taxon>Pterygota</taxon>
        <taxon>Neoptera</taxon>
        <taxon>Endopterygota</taxon>
        <taxon>Coleoptera</taxon>
        <taxon>Polyphaga</taxon>
        <taxon>Cucujiformia</taxon>
        <taxon>Coccinelloidea</taxon>
        <taxon>Coccinellidae</taxon>
        <taxon>Scymninae</taxon>
        <taxon>Scymnini</taxon>
        <taxon>Cryptolaemus</taxon>
    </lineage>
</organism>
<evidence type="ECO:0000313" key="1">
    <source>
        <dbReference type="EMBL" id="KAL3280626.1"/>
    </source>
</evidence>
<dbReference type="Gene3D" id="3.60.10.10">
    <property type="entry name" value="Endonuclease/exonuclease/phosphatase"/>
    <property type="match status" value="1"/>
</dbReference>
<dbReference type="EMBL" id="JABFTP020000144">
    <property type="protein sequence ID" value="KAL3280626.1"/>
    <property type="molecule type" value="Genomic_DNA"/>
</dbReference>
<name>A0ABD2NPE9_9CUCU</name>
<sequence>DGLNIKKSSEALIFWEKTVNVGYEDRNFQEATQKEESFTLLNLNVQSITNKRDLLSEFLLQEIVAIACITEHWLAAGNTNTFNLRGYEVARCYTRTNSTHAGVMILTAVGTTFEPVDMIEKLSVDRHIEMCLAKSLAPENAINLDESKRIFNDVPVVGSGAMMLFEVTEEEIIAEVSRMKPRTSRDIYGFSVILLKRIITTIVPPLCVLVN</sequence>